<proteinExistence type="predicted"/>
<dbReference type="InterPro" id="IPR011059">
    <property type="entry name" value="Metal-dep_hydrolase_composite"/>
</dbReference>
<evidence type="ECO:0000313" key="3">
    <source>
        <dbReference type="Proteomes" id="UP000230842"/>
    </source>
</evidence>
<dbReference type="InterPro" id="IPR052349">
    <property type="entry name" value="Metallo-hydrolase_Enzymes"/>
</dbReference>
<feature type="domain" description="Amidohydrolase 3" evidence="1">
    <location>
        <begin position="116"/>
        <end position="396"/>
    </location>
</feature>
<sequence>MTTDEEPGHTGLDPVDDLRIRGVTCVDGRLRDLTIEGGVLIRARVSPDGAVGGSLPVLDGRGLVALPGLVEAHCHLDKTLFGRPWVPHLAEDSLTSRVTTDRTHRARLGIPDPIAMRALLAQMAATGTSLVRSHTDVDPEVGLLGIERVRDVASEVAHVIEVQQVAFPQHGLHANPGTLDLMAAALAEGAQVVGGLDPTSDGDARDYLDAIFALAERHGAKVDLHLHARGDVGLQELDLVIERTKTLHMAGRVAVSHLYCVGDLDLDGVRALADKLASAGVGVVTAAPYSFPVPPIRELMAAGVVVGCGHDGIRDLWGPYGTGDMLDRTRHIAMRSGYRSDADIELVLAAATSGGRRLLVGEAGGIVEGRRADLILVPSSCAAEAVVAAPPRRRVVRGRLR</sequence>
<dbReference type="SUPFAM" id="SSF51338">
    <property type="entry name" value="Composite domain of metallo-dependent hydrolases"/>
    <property type="match status" value="1"/>
</dbReference>
<dbReference type="SUPFAM" id="SSF51556">
    <property type="entry name" value="Metallo-dependent hydrolases"/>
    <property type="match status" value="1"/>
</dbReference>
<dbReference type="Gene3D" id="2.30.40.10">
    <property type="entry name" value="Urease, subunit C, domain 1"/>
    <property type="match status" value="1"/>
</dbReference>
<dbReference type="EMBL" id="PGEZ01000001">
    <property type="protein sequence ID" value="PJJ56111.1"/>
    <property type="molecule type" value="Genomic_DNA"/>
</dbReference>
<keyword evidence="3" id="KW-1185">Reference proteome</keyword>
<dbReference type="Pfam" id="PF07969">
    <property type="entry name" value="Amidohydro_3"/>
    <property type="match status" value="1"/>
</dbReference>
<dbReference type="PANTHER" id="PTHR32027">
    <property type="entry name" value="CYTOSINE DEAMINASE"/>
    <property type="match status" value="1"/>
</dbReference>
<gene>
    <name evidence="2" type="ORF">CLV56_0315</name>
</gene>
<accession>A0A2M9BDS1</accession>
<dbReference type="InterPro" id="IPR032466">
    <property type="entry name" value="Metal_Hydrolase"/>
</dbReference>
<dbReference type="Proteomes" id="UP000230842">
    <property type="component" value="Unassembled WGS sequence"/>
</dbReference>
<dbReference type="Gene3D" id="3.20.20.140">
    <property type="entry name" value="Metal-dependent hydrolases"/>
    <property type="match status" value="1"/>
</dbReference>
<evidence type="ECO:0000259" key="1">
    <source>
        <dbReference type="Pfam" id="PF07969"/>
    </source>
</evidence>
<protein>
    <submittedName>
        <fullName evidence="2">Cytosine/adenosine deaminase-related metal-dependent hydrolase</fullName>
    </submittedName>
</protein>
<dbReference type="AlphaFoldDB" id="A0A2M9BDS1"/>
<dbReference type="InterPro" id="IPR013108">
    <property type="entry name" value="Amidohydro_3"/>
</dbReference>
<dbReference type="PANTHER" id="PTHR32027:SF9">
    <property type="entry name" value="BLL3847 PROTEIN"/>
    <property type="match status" value="1"/>
</dbReference>
<organism evidence="2 3">
    <name type="scientific">Mumia flava</name>
    <dbReference type="NCBI Taxonomy" id="1348852"/>
    <lineage>
        <taxon>Bacteria</taxon>
        <taxon>Bacillati</taxon>
        <taxon>Actinomycetota</taxon>
        <taxon>Actinomycetes</taxon>
        <taxon>Propionibacteriales</taxon>
        <taxon>Nocardioidaceae</taxon>
        <taxon>Mumia</taxon>
    </lineage>
</organism>
<dbReference type="GO" id="GO:0016814">
    <property type="term" value="F:hydrolase activity, acting on carbon-nitrogen (but not peptide) bonds, in cyclic amidines"/>
    <property type="evidence" value="ECO:0007669"/>
    <property type="project" value="TreeGrafter"/>
</dbReference>
<dbReference type="OrthoDB" id="3366604at2"/>
<dbReference type="RefSeq" id="WP_100414282.1">
    <property type="nucleotide sequence ID" value="NZ_PGEZ01000001.1"/>
</dbReference>
<evidence type="ECO:0000313" key="2">
    <source>
        <dbReference type="EMBL" id="PJJ56111.1"/>
    </source>
</evidence>
<comment type="caution">
    <text evidence="2">The sequence shown here is derived from an EMBL/GenBank/DDBJ whole genome shotgun (WGS) entry which is preliminary data.</text>
</comment>
<reference evidence="2 3" key="1">
    <citation type="submission" date="2017-11" db="EMBL/GenBank/DDBJ databases">
        <title>Genomic Encyclopedia of Archaeal and Bacterial Type Strains, Phase II (KMG-II): From Individual Species to Whole Genera.</title>
        <authorList>
            <person name="Goeker M."/>
        </authorList>
    </citation>
    <scope>NUCLEOTIDE SEQUENCE [LARGE SCALE GENOMIC DNA]</scope>
    <source>
        <strain evidence="2 3">DSM 27763</strain>
    </source>
</reference>
<keyword evidence="2" id="KW-0378">Hydrolase</keyword>
<dbReference type="NCBIfam" id="NF004636">
    <property type="entry name" value="PRK05985.1"/>
    <property type="match status" value="1"/>
</dbReference>
<name>A0A2M9BDS1_9ACTN</name>